<dbReference type="PROSITE" id="PS51900">
    <property type="entry name" value="CB"/>
    <property type="match status" value="1"/>
</dbReference>
<dbReference type="CDD" id="cd01184">
    <property type="entry name" value="INT_C_like_1"/>
    <property type="match status" value="1"/>
</dbReference>
<evidence type="ECO:0000256" key="5">
    <source>
        <dbReference type="PROSITE-ProRule" id="PRU01248"/>
    </source>
</evidence>
<feature type="domain" description="Tyr recombinase" evidence="6">
    <location>
        <begin position="226"/>
        <end position="417"/>
    </location>
</feature>
<dbReference type="Pfam" id="PF00589">
    <property type="entry name" value="Phage_integrase"/>
    <property type="match status" value="1"/>
</dbReference>
<comment type="caution">
    <text evidence="8">The sequence shown here is derived from an EMBL/GenBank/DDBJ whole genome shotgun (WGS) entry which is preliminary data.</text>
</comment>
<evidence type="ECO:0000256" key="2">
    <source>
        <dbReference type="ARBA" id="ARBA00022908"/>
    </source>
</evidence>
<feature type="domain" description="Core-binding (CB)" evidence="7">
    <location>
        <begin position="119"/>
        <end position="201"/>
    </location>
</feature>
<dbReference type="PANTHER" id="PTHR30349:SF41">
    <property type="entry name" value="INTEGRASE_RECOMBINASE PROTEIN MJ0367-RELATED"/>
    <property type="match status" value="1"/>
</dbReference>
<dbReference type="InterPro" id="IPR050090">
    <property type="entry name" value="Tyrosine_recombinase_XerCD"/>
</dbReference>
<dbReference type="EMBL" id="JABCJR010000064">
    <property type="protein sequence ID" value="NMR71951.1"/>
    <property type="molecule type" value="Genomic_DNA"/>
</dbReference>
<protein>
    <submittedName>
        <fullName evidence="8">Site-specific integrase</fullName>
    </submittedName>
</protein>
<dbReference type="Proteomes" id="UP000590068">
    <property type="component" value="Unassembled WGS sequence"/>
</dbReference>
<proteinExistence type="inferred from homology"/>
<keyword evidence="2" id="KW-0229">DNA integration</keyword>
<evidence type="ECO:0000259" key="6">
    <source>
        <dbReference type="PROSITE" id="PS51898"/>
    </source>
</evidence>
<organism evidence="8 9">
    <name type="scientific">Vibrio breoganii</name>
    <dbReference type="NCBI Taxonomy" id="553239"/>
    <lineage>
        <taxon>Bacteria</taxon>
        <taxon>Pseudomonadati</taxon>
        <taxon>Pseudomonadota</taxon>
        <taxon>Gammaproteobacteria</taxon>
        <taxon>Vibrionales</taxon>
        <taxon>Vibrionaceae</taxon>
        <taxon>Vibrio</taxon>
    </lineage>
</organism>
<keyword evidence="3 5" id="KW-0238">DNA-binding</keyword>
<dbReference type="PROSITE" id="PS51898">
    <property type="entry name" value="TYR_RECOMBINASE"/>
    <property type="match status" value="1"/>
</dbReference>
<gene>
    <name evidence="8" type="ORF">HJ568_18725</name>
</gene>
<dbReference type="Gene3D" id="1.10.443.10">
    <property type="entry name" value="Intergrase catalytic core"/>
    <property type="match status" value="1"/>
</dbReference>
<comment type="similarity">
    <text evidence="1">Belongs to the 'phage' integrase family.</text>
</comment>
<accession>A0ABX1UC11</accession>
<dbReference type="InterPro" id="IPR044068">
    <property type="entry name" value="CB"/>
</dbReference>
<evidence type="ECO:0000256" key="4">
    <source>
        <dbReference type="ARBA" id="ARBA00023172"/>
    </source>
</evidence>
<dbReference type="InterPro" id="IPR010998">
    <property type="entry name" value="Integrase_recombinase_N"/>
</dbReference>
<evidence type="ECO:0000313" key="8">
    <source>
        <dbReference type="EMBL" id="NMR71951.1"/>
    </source>
</evidence>
<keyword evidence="4" id="KW-0233">DNA recombination</keyword>
<dbReference type="Gene3D" id="1.10.150.130">
    <property type="match status" value="1"/>
</dbReference>
<dbReference type="RefSeq" id="WP_133153995.1">
    <property type="nucleotide sequence ID" value="NZ_JABBXC010000063.1"/>
</dbReference>
<dbReference type="InterPro" id="IPR002104">
    <property type="entry name" value="Integrase_catalytic"/>
</dbReference>
<sequence>MYLYKHSNSVYYTRICSPKKLVKLGFPFDFKISLRTKDRPEALRRNLTTAPIVVQSLDNFACDKPISKDVLGQFKSELLKLVVSSWQQWESSTLANNTTINFSPATKETYRNKSAPALFPLKAWLDEFSAYKTDEGVTPLTVHQLIQRITHFIQFFNTLNEPELNTALFMKYIGQLNSEKRSPKTNKEFFASVKQFFKWLHAMEKIEKNSAQHVQYKFKSKQHASDERMRWSTVELCQLMQSPPFKSTNDSLKWVTLLQLFMGLRPSEACQLHTRDICLSGSIPSIDVTDAGDEQHVKHKHAIRTIPIHSTLIQLGFLLHVEQRRGRQLFDYTPSDINSDWSKQYRTQFGKLQSKIGMKPNLRPTAYGLRHTFIDTLKQQGVEETQVAEIVGHTNSNMTFGRYGKRLNLKSKLNVVEAFSFDLSEDIL</sequence>
<dbReference type="InterPro" id="IPR011010">
    <property type="entry name" value="DNA_brk_join_enz"/>
</dbReference>
<evidence type="ECO:0000259" key="7">
    <source>
        <dbReference type="PROSITE" id="PS51900"/>
    </source>
</evidence>
<keyword evidence="9" id="KW-1185">Reference proteome</keyword>
<dbReference type="InterPro" id="IPR013762">
    <property type="entry name" value="Integrase-like_cat_sf"/>
</dbReference>
<evidence type="ECO:0000313" key="9">
    <source>
        <dbReference type="Proteomes" id="UP000590068"/>
    </source>
</evidence>
<reference evidence="8 9" key="1">
    <citation type="submission" date="2020-04" db="EMBL/GenBank/DDBJ databases">
        <title>WGS-Seq of Vibrio isolated by the O'Toole Lab.</title>
        <authorList>
            <person name="Mckone K.P."/>
            <person name="Whitaker R."/>
            <person name="Sevigney J.L."/>
            <person name="Herring J.B."/>
            <person name="O'Toole G."/>
        </authorList>
    </citation>
    <scope>NUCLEOTIDE SEQUENCE [LARGE SCALE GENOMIC DNA]</scope>
    <source>
        <strain evidence="8 9">BS_02</strain>
    </source>
</reference>
<dbReference type="SUPFAM" id="SSF56349">
    <property type="entry name" value="DNA breaking-rejoining enzymes"/>
    <property type="match status" value="1"/>
</dbReference>
<dbReference type="PANTHER" id="PTHR30349">
    <property type="entry name" value="PHAGE INTEGRASE-RELATED"/>
    <property type="match status" value="1"/>
</dbReference>
<evidence type="ECO:0000256" key="1">
    <source>
        <dbReference type="ARBA" id="ARBA00008857"/>
    </source>
</evidence>
<evidence type="ECO:0000256" key="3">
    <source>
        <dbReference type="ARBA" id="ARBA00023125"/>
    </source>
</evidence>
<name>A0ABX1UC11_9VIBR</name>